<feature type="signal peptide" evidence="1">
    <location>
        <begin position="1"/>
        <end position="32"/>
    </location>
</feature>
<accession>A0A5A7SI56</accession>
<dbReference type="InterPro" id="IPR012334">
    <property type="entry name" value="Pectin_lyas_fold"/>
</dbReference>
<dbReference type="InterPro" id="IPR006626">
    <property type="entry name" value="PbH1"/>
</dbReference>
<reference evidence="2 3" key="1">
    <citation type="submission" date="2019-07" db="EMBL/GenBank/DDBJ databases">
        <title>Rhodococcus cavernicolus sp. nov., isolated from a cave.</title>
        <authorList>
            <person name="Lee S.D."/>
        </authorList>
    </citation>
    <scope>NUCLEOTIDE SEQUENCE [LARGE SCALE GENOMIC DNA]</scope>
    <source>
        <strain evidence="2 3">C1-24</strain>
    </source>
</reference>
<dbReference type="SUPFAM" id="SSF51126">
    <property type="entry name" value="Pectin lyase-like"/>
    <property type="match status" value="1"/>
</dbReference>
<dbReference type="Gene3D" id="2.160.20.10">
    <property type="entry name" value="Single-stranded right-handed beta-helix, Pectin lyase-like"/>
    <property type="match status" value="1"/>
</dbReference>
<proteinExistence type="predicted"/>
<dbReference type="SMART" id="SM00710">
    <property type="entry name" value="PbH1"/>
    <property type="match status" value="4"/>
</dbReference>
<keyword evidence="3" id="KW-1185">Reference proteome</keyword>
<protein>
    <recommendedName>
        <fullName evidence="4">Right handed beta helix domain-containing protein</fullName>
    </recommendedName>
</protein>
<evidence type="ECO:0000256" key="1">
    <source>
        <dbReference type="SAM" id="SignalP"/>
    </source>
</evidence>
<dbReference type="OrthoDB" id="6828855at2"/>
<name>A0A5A7SI56_9NOCA</name>
<dbReference type="EMBL" id="VLNY01000001">
    <property type="protein sequence ID" value="KAA0024407.1"/>
    <property type="molecule type" value="Genomic_DNA"/>
</dbReference>
<sequence>MTHRTRTFVGFTAIAVVIGASTAALGSATATAAPAPTFTVNTTIDEASTQPFSGRCVTASGGCSVRAAIQAANVRPGSTIAIPAGHYTLALPPNPLTTNGPVIDPTRGDLDIAAPTTIEGAGADATILDGAGVDRVFMVTAVSTIRGLTVTGGVAREHEIPFYDTGGGGILNSSRLTLDHVTLSNNTSDFAGAIQNLPWSDMVMTNSLVTGNHANETGGVRCDNTCVISHTTITDNHVSNPHKWYLGRSQAGYGGGLDLRGFADVHVDNTTITGNSATDSAAGILIAPGYLDSLSNQRDPKLAHLYIRDSVVANNKVAGASGNCGIAFAGIVSQGGNKTDDATCGFAGVGDVTGPVPN</sequence>
<dbReference type="InterPro" id="IPR011050">
    <property type="entry name" value="Pectin_lyase_fold/virulence"/>
</dbReference>
<gene>
    <name evidence="2" type="ORF">FOY51_00075</name>
</gene>
<keyword evidence="1" id="KW-0732">Signal</keyword>
<dbReference type="RefSeq" id="WP_149428183.1">
    <property type="nucleotide sequence ID" value="NZ_VLNY01000001.1"/>
</dbReference>
<dbReference type="AlphaFoldDB" id="A0A5A7SI56"/>
<feature type="chain" id="PRO_5022834328" description="Right handed beta helix domain-containing protein" evidence="1">
    <location>
        <begin position="33"/>
        <end position="358"/>
    </location>
</feature>
<evidence type="ECO:0008006" key="4">
    <source>
        <dbReference type="Google" id="ProtNLM"/>
    </source>
</evidence>
<dbReference type="Proteomes" id="UP000322244">
    <property type="component" value="Unassembled WGS sequence"/>
</dbReference>
<organism evidence="2 3">
    <name type="scientific">Antrihabitans cavernicola</name>
    <dbReference type="NCBI Taxonomy" id="2495913"/>
    <lineage>
        <taxon>Bacteria</taxon>
        <taxon>Bacillati</taxon>
        <taxon>Actinomycetota</taxon>
        <taxon>Actinomycetes</taxon>
        <taxon>Mycobacteriales</taxon>
        <taxon>Nocardiaceae</taxon>
        <taxon>Antrihabitans</taxon>
    </lineage>
</organism>
<comment type="caution">
    <text evidence="2">The sequence shown here is derived from an EMBL/GenBank/DDBJ whole genome shotgun (WGS) entry which is preliminary data.</text>
</comment>
<evidence type="ECO:0000313" key="2">
    <source>
        <dbReference type="EMBL" id="KAA0024407.1"/>
    </source>
</evidence>
<evidence type="ECO:0000313" key="3">
    <source>
        <dbReference type="Proteomes" id="UP000322244"/>
    </source>
</evidence>